<dbReference type="Proteomes" id="UP001144280">
    <property type="component" value="Unassembled WGS sequence"/>
</dbReference>
<accession>A0ABQ5R0L6</accession>
<organism evidence="1 2">
    <name type="scientific">Phytohabitans aurantiacus</name>
    <dbReference type="NCBI Taxonomy" id="3016789"/>
    <lineage>
        <taxon>Bacteria</taxon>
        <taxon>Bacillati</taxon>
        <taxon>Actinomycetota</taxon>
        <taxon>Actinomycetes</taxon>
        <taxon>Micromonosporales</taxon>
        <taxon>Micromonosporaceae</taxon>
    </lineage>
</organism>
<evidence type="ECO:0008006" key="3">
    <source>
        <dbReference type="Google" id="ProtNLM"/>
    </source>
</evidence>
<dbReference type="EMBL" id="BSDI01000028">
    <property type="protein sequence ID" value="GLH99832.1"/>
    <property type="molecule type" value="Genomic_DNA"/>
</dbReference>
<sequence>MLFRPSGAPRRSAECYGSREREPHDLCAAVDLRLGLIGFEVSGETYAKDLDGDPAPPRAVGYLIPDTGGLRYLPATR</sequence>
<protein>
    <recommendedName>
        <fullName evidence="3">Glyoxalase-like domain-containing protein</fullName>
    </recommendedName>
</protein>
<reference evidence="1" key="1">
    <citation type="submission" date="2022-12" db="EMBL/GenBank/DDBJ databases">
        <title>New Phytohabitans aurantiacus sp. RD004123 nov., an actinomycete isolated from soil.</title>
        <authorList>
            <person name="Triningsih D.W."/>
            <person name="Harunari E."/>
            <person name="Igarashi Y."/>
        </authorList>
    </citation>
    <scope>NUCLEOTIDE SEQUENCE</scope>
    <source>
        <strain evidence="1">RD004123</strain>
    </source>
</reference>
<name>A0ABQ5R0L6_9ACTN</name>
<comment type="caution">
    <text evidence="1">The sequence shown here is derived from an EMBL/GenBank/DDBJ whole genome shotgun (WGS) entry which is preliminary data.</text>
</comment>
<evidence type="ECO:0000313" key="2">
    <source>
        <dbReference type="Proteomes" id="UP001144280"/>
    </source>
</evidence>
<proteinExistence type="predicted"/>
<evidence type="ECO:0000313" key="1">
    <source>
        <dbReference type="EMBL" id="GLH99832.1"/>
    </source>
</evidence>
<gene>
    <name evidence="1" type="ORF">Pa4123_51090</name>
</gene>
<keyword evidence="2" id="KW-1185">Reference proteome</keyword>